<reference evidence="3 4" key="1">
    <citation type="journal article" date="2010" name="Cell">
        <title>The genome of Naegleria gruberi illuminates early eukaryotic versatility.</title>
        <authorList>
            <person name="Fritz-Laylin L.K."/>
            <person name="Prochnik S.E."/>
            <person name="Ginger M.L."/>
            <person name="Dacks J.B."/>
            <person name="Carpenter M.L."/>
            <person name="Field M.C."/>
            <person name="Kuo A."/>
            <person name="Paredez A."/>
            <person name="Chapman J."/>
            <person name="Pham J."/>
            <person name="Shu S."/>
            <person name="Neupane R."/>
            <person name="Cipriano M."/>
            <person name="Mancuso J."/>
            <person name="Tu H."/>
            <person name="Salamov A."/>
            <person name="Lindquist E."/>
            <person name="Shapiro H."/>
            <person name="Lucas S."/>
            <person name="Grigoriev I.V."/>
            <person name="Cande W.Z."/>
            <person name="Fulton C."/>
            <person name="Rokhsar D.S."/>
            <person name="Dawson S.C."/>
        </authorList>
    </citation>
    <scope>NUCLEOTIDE SEQUENCE [LARGE SCALE GENOMIC DNA]</scope>
    <source>
        <strain evidence="3 4">NEG-M</strain>
    </source>
</reference>
<feature type="transmembrane region" description="Helical" evidence="2">
    <location>
        <begin position="6"/>
        <end position="24"/>
    </location>
</feature>
<feature type="transmembrane region" description="Helical" evidence="2">
    <location>
        <begin position="149"/>
        <end position="168"/>
    </location>
</feature>
<gene>
    <name evidence="3" type="ORF">NAEGRDRAFT_71508</name>
</gene>
<keyword evidence="2" id="KW-1133">Transmembrane helix</keyword>
<keyword evidence="4" id="KW-1185">Reference proteome</keyword>
<dbReference type="AlphaFoldDB" id="D2VR95"/>
<dbReference type="VEuPathDB" id="AmoebaDB:NAEGRDRAFT_71508"/>
<dbReference type="InParanoid" id="D2VR95"/>
<name>D2VR95_NAEGR</name>
<keyword evidence="2" id="KW-0812">Transmembrane</keyword>
<proteinExistence type="predicted"/>
<dbReference type="EMBL" id="GG738891">
    <property type="protein sequence ID" value="EFC40633.1"/>
    <property type="molecule type" value="Genomic_DNA"/>
</dbReference>
<accession>D2VR95</accession>
<sequence>MAVPGLAAIIIGRCVRLIALTWMNQLKVKIGKRKLLSQSMELNDLSSFMVEGSSGNNGNSVELQSLSGVSISQSFSSLALVNNQEETTTDSNSQLETKQTNADSHIQVEIPKRKTSKNSTNSQEISRLSSSKFDKQKLRIYRFFTSSKFIGLLFLVVYGIHLIIYFSVGVADYYNAIIAETDRLNSSVSSFVRGTHLLSVEGCGNGTLDLVIMAIHFGVYVLIIFGLFVLALFMKNDVWKIKLELFLICVGWLLSSLLYAIPSFFTDINTL</sequence>
<feature type="compositionally biased region" description="Polar residues" evidence="1">
    <location>
        <begin position="85"/>
        <end position="104"/>
    </location>
</feature>
<dbReference type="Proteomes" id="UP000006671">
    <property type="component" value="Unassembled WGS sequence"/>
</dbReference>
<feature type="transmembrane region" description="Helical" evidence="2">
    <location>
        <begin position="245"/>
        <end position="265"/>
    </location>
</feature>
<dbReference type="GeneID" id="8854904"/>
<evidence type="ECO:0000256" key="2">
    <source>
        <dbReference type="SAM" id="Phobius"/>
    </source>
</evidence>
<dbReference type="RefSeq" id="XP_002673377.1">
    <property type="nucleotide sequence ID" value="XM_002673331.1"/>
</dbReference>
<organism evidence="4">
    <name type="scientific">Naegleria gruberi</name>
    <name type="common">Amoeba</name>
    <dbReference type="NCBI Taxonomy" id="5762"/>
    <lineage>
        <taxon>Eukaryota</taxon>
        <taxon>Discoba</taxon>
        <taxon>Heterolobosea</taxon>
        <taxon>Tetramitia</taxon>
        <taxon>Eutetramitia</taxon>
        <taxon>Vahlkampfiidae</taxon>
        <taxon>Naegleria</taxon>
    </lineage>
</organism>
<evidence type="ECO:0000313" key="4">
    <source>
        <dbReference type="Proteomes" id="UP000006671"/>
    </source>
</evidence>
<evidence type="ECO:0000256" key="1">
    <source>
        <dbReference type="SAM" id="MobiDB-lite"/>
    </source>
</evidence>
<protein>
    <submittedName>
        <fullName evidence="3">Predicted protein</fullName>
    </submittedName>
</protein>
<dbReference type="KEGG" id="ngr:NAEGRDRAFT_71508"/>
<feature type="transmembrane region" description="Helical" evidence="2">
    <location>
        <begin position="210"/>
        <end position="233"/>
    </location>
</feature>
<feature type="region of interest" description="Disordered" evidence="1">
    <location>
        <begin position="85"/>
        <end position="123"/>
    </location>
</feature>
<keyword evidence="2" id="KW-0472">Membrane</keyword>
<evidence type="ECO:0000313" key="3">
    <source>
        <dbReference type="EMBL" id="EFC40633.1"/>
    </source>
</evidence>